<gene>
    <name evidence="1" type="ORF">KS407_18760</name>
</gene>
<dbReference type="SFLD" id="SFLDG01140">
    <property type="entry name" value="C2.B:_Phosphomannomutase_and_P"/>
    <property type="match status" value="1"/>
</dbReference>
<comment type="caution">
    <text evidence="1">The sequence shown here is derived from an EMBL/GenBank/DDBJ whole genome shotgun (WGS) entry which is preliminary data.</text>
</comment>
<organism evidence="1 2">
    <name type="scientific">Evansella alkalicola</name>
    <dbReference type="NCBI Taxonomy" id="745819"/>
    <lineage>
        <taxon>Bacteria</taxon>
        <taxon>Bacillati</taxon>
        <taxon>Bacillota</taxon>
        <taxon>Bacilli</taxon>
        <taxon>Bacillales</taxon>
        <taxon>Bacillaceae</taxon>
        <taxon>Evansella</taxon>
    </lineage>
</organism>
<keyword evidence="2" id="KW-1185">Reference proteome</keyword>
<name>A0ABS6K1W3_9BACI</name>
<dbReference type="InterPro" id="IPR006379">
    <property type="entry name" value="HAD-SF_hydro_IIB"/>
</dbReference>
<dbReference type="PROSITE" id="PS01229">
    <property type="entry name" value="COF_2"/>
    <property type="match status" value="1"/>
</dbReference>
<sequence>MGVRAVFIDMDGTLLTKANEVTKRNKEAIHMLINQGIKVFLATGRQYDITVPYHELLGLKTPMICLNGAAIYDGYNGKLIQKKTIEIDEELFHRITAEEMCNVIVHTEEGTYCKERSEEVNIWTLEGRVPPKYIGDLRHANYGEVLKYSVNTGKVSRSLAKPFTEDKEVIHWNNGFELLARGVSKWSAIQTLIRAYGISREEVVTIGDGPNDVTMLRHAGLGVAMGNAAKNVKANADMIIGYHDEDALAVFFESYLINSYSMNLGNTDLG</sequence>
<dbReference type="GO" id="GO:0016787">
    <property type="term" value="F:hydrolase activity"/>
    <property type="evidence" value="ECO:0007669"/>
    <property type="project" value="UniProtKB-KW"/>
</dbReference>
<reference evidence="1 2" key="1">
    <citation type="submission" date="2021-06" db="EMBL/GenBank/DDBJ databases">
        <title>Bacillus sp. RD4P76, an endophyte from a halophyte.</title>
        <authorList>
            <person name="Sun J.-Q."/>
        </authorList>
    </citation>
    <scope>NUCLEOTIDE SEQUENCE [LARGE SCALE GENOMIC DNA]</scope>
    <source>
        <strain evidence="1 2">JCM 17098</strain>
    </source>
</reference>
<dbReference type="Proteomes" id="UP000790580">
    <property type="component" value="Unassembled WGS sequence"/>
</dbReference>
<evidence type="ECO:0000313" key="1">
    <source>
        <dbReference type="EMBL" id="MBU9723462.1"/>
    </source>
</evidence>
<dbReference type="Pfam" id="PF08282">
    <property type="entry name" value="Hydrolase_3"/>
    <property type="match status" value="1"/>
</dbReference>
<evidence type="ECO:0000313" key="2">
    <source>
        <dbReference type="Proteomes" id="UP000790580"/>
    </source>
</evidence>
<dbReference type="InterPro" id="IPR036412">
    <property type="entry name" value="HAD-like_sf"/>
</dbReference>
<protein>
    <submittedName>
        <fullName evidence="1">Cof-type HAD-IIB family hydrolase</fullName>
    </submittedName>
</protein>
<accession>A0ABS6K1W3</accession>
<dbReference type="EMBL" id="JAHQCR010000077">
    <property type="protein sequence ID" value="MBU9723462.1"/>
    <property type="molecule type" value="Genomic_DNA"/>
</dbReference>
<keyword evidence="1" id="KW-0378">Hydrolase</keyword>
<dbReference type="NCBIfam" id="TIGR00099">
    <property type="entry name" value="Cof-subfamily"/>
    <property type="match status" value="1"/>
</dbReference>
<dbReference type="InterPro" id="IPR000150">
    <property type="entry name" value="Cof"/>
</dbReference>
<dbReference type="SFLD" id="SFLDS00003">
    <property type="entry name" value="Haloacid_Dehalogenase"/>
    <property type="match status" value="1"/>
</dbReference>
<dbReference type="SUPFAM" id="SSF56784">
    <property type="entry name" value="HAD-like"/>
    <property type="match status" value="1"/>
</dbReference>
<dbReference type="PANTHER" id="PTHR10000">
    <property type="entry name" value="PHOSPHOSERINE PHOSPHATASE"/>
    <property type="match status" value="1"/>
</dbReference>
<dbReference type="Gene3D" id="3.40.50.1000">
    <property type="entry name" value="HAD superfamily/HAD-like"/>
    <property type="match status" value="1"/>
</dbReference>
<dbReference type="NCBIfam" id="TIGR01484">
    <property type="entry name" value="HAD-SF-IIB"/>
    <property type="match status" value="1"/>
</dbReference>
<dbReference type="PANTHER" id="PTHR10000:SF8">
    <property type="entry name" value="HAD SUPERFAMILY HYDROLASE-LIKE, TYPE 3"/>
    <property type="match status" value="1"/>
</dbReference>
<proteinExistence type="predicted"/>
<dbReference type="Gene3D" id="3.30.1240.10">
    <property type="match status" value="1"/>
</dbReference>
<dbReference type="InterPro" id="IPR023214">
    <property type="entry name" value="HAD_sf"/>
</dbReference>
<dbReference type="PROSITE" id="PS01228">
    <property type="entry name" value="COF_1"/>
    <property type="match status" value="1"/>
</dbReference>